<feature type="transmembrane region" description="Helical" evidence="1">
    <location>
        <begin position="37"/>
        <end position="57"/>
    </location>
</feature>
<accession>A0ABT8YSB2</accession>
<dbReference type="RefSeq" id="WP_304378128.1">
    <property type="nucleotide sequence ID" value="NZ_JAUOZU010000016.1"/>
</dbReference>
<comment type="caution">
    <text evidence="2">The sequence shown here is derived from an EMBL/GenBank/DDBJ whole genome shotgun (WGS) entry which is preliminary data.</text>
</comment>
<sequence length="204" mass="21981">MSIRRLSSVTHALGWFKARNRAARKVSARLKGDRTGAAAIEFAIIAPILIGIYISAYEVTAGYSTARNVLKAAGTVADVVTRQPTVSKTFLSQMFDAAEATIAPHSATGMTMKVSGITIDSAGNARVLWSWNQDGGVPYSAGSTAPVPDDMQSPSSFLVRAEISLPHTMLLFLGSESETRSVTIRREFYYRQRLGAEILCSDCS</sequence>
<evidence type="ECO:0000256" key="1">
    <source>
        <dbReference type="SAM" id="Phobius"/>
    </source>
</evidence>
<keyword evidence="1" id="KW-0472">Membrane</keyword>
<reference evidence="2" key="2">
    <citation type="submission" date="2023-07" db="EMBL/GenBank/DDBJ databases">
        <authorList>
            <person name="Shen H."/>
        </authorList>
    </citation>
    <scope>NUCLEOTIDE SEQUENCE</scope>
    <source>
        <strain evidence="2">TNR-22</strain>
    </source>
</reference>
<reference evidence="2" key="1">
    <citation type="journal article" date="2015" name="Int. J. Syst. Evol. Microbiol.">
        <title>Rhizobium alvei sp. nov., isolated from a freshwater river.</title>
        <authorList>
            <person name="Sheu S.Y."/>
            <person name="Huang H.W."/>
            <person name="Young C.C."/>
            <person name="Chen W.M."/>
        </authorList>
    </citation>
    <scope>NUCLEOTIDE SEQUENCE</scope>
    <source>
        <strain evidence="2">TNR-22</strain>
    </source>
</reference>
<keyword evidence="1" id="KW-1133">Transmembrane helix</keyword>
<organism evidence="2 3">
    <name type="scientific">Rhizobium alvei</name>
    <dbReference type="NCBI Taxonomy" id="1132659"/>
    <lineage>
        <taxon>Bacteria</taxon>
        <taxon>Pseudomonadati</taxon>
        <taxon>Pseudomonadota</taxon>
        <taxon>Alphaproteobacteria</taxon>
        <taxon>Hyphomicrobiales</taxon>
        <taxon>Rhizobiaceae</taxon>
        <taxon>Rhizobium/Agrobacterium group</taxon>
        <taxon>Rhizobium</taxon>
    </lineage>
</organism>
<evidence type="ECO:0000313" key="3">
    <source>
        <dbReference type="Proteomes" id="UP001174932"/>
    </source>
</evidence>
<evidence type="ECO:0000313" key="2">
    <source>
        <dbReference type="EMBL" id="MDO6966204.1"/>
    </source>
</evidence>
<dbReference type="Proteomes" id="UP001174932">
    <property type="component" value="Unassembled WGS sequence"/>
</dbReference>
<name>A0ABT8YSB2_9HYPH</name>
<keyword evidence="3" id="KW-1185">Reference proteome</keyword>
<gene>
    <name evidence="2" type="ORF">Q4481_19810</name>
</gene>
<proteinExistence type="predicted"/>
<dbReference type="EMBL" id="JAUOZU010000016">
    <property type="protein sequence ID" value="MDO6966204.1"/>
    <property type="molecule type" value="Genomic_DNA"/>
</dbReference>
<protein>
    <submittedName>
        <fullName evidence="2">Pilus assembly protein</fullName>
    </submittedName>
</protein>
<keyword evidence="1" id="KW-0812">Transmembrane</keyword>